<dbReference type="AlphaFoldDB" id="A0A0M0KLG3"/>
<accession>A0A4Y7WDV5</accession>
<protein>
    <submittedName>
        <fullName evidence="2">Uncharacterized protein</fullName>
    </submittedName>
</protein>
<accession>A0A0M0KLG3</accession>
<name>A0A0M0KLG3_ALKHA</name>
<proteinExistence type="predicted"/>
<keyword evidence="1" id="KW-0732">Signal</keyword>
<gene>
    <name evidence="2" type="ORF">AMD02_12835</name>
</gene>
<dbReference type="PATRIC" id="fig|136160.3.peg.2995"/>
<dbReference type="EMBL" id="LILD01000001">
    <property type="protein sequence ID" value="KOO39635.1"/>
    <property type="molecule type" value="Genomic_DNA"/>
</dbReference>
<dbReference type="GeneID" id="87596942"/>
<sequence>MNNKAKLMISGVIFLSLFVCAVFAHQVNERMIHERGYDLDTVDIQQLEENTPFTAPIRSRKYFRDTNELRRSLIEE</sequence>
<evidence type="ECO:0000256" key="1">
    <source>
        <dbReference type="SAM" id="SignalP"/>
    </source>
</evidence>
<organism evidence="2">
    <name type="scientific">Halalkalibacterium halodurans</name>
    <name type="common">Bacillus halodurans</name>
    <dbReference type="NCBI Taxonomy" id="86665"/>
    <lineage>
        <taxon>Bacteria</taxon>
        <taxon>Bacillati</taxon>
        <taxon>Bacillota</taxon>
        <taxon>Bacilli</taxon>
        <taxon>Bacillales</taxon>
        <taxon>Bacillaceae</taxon>
        <taxon>Halalkalibacterium (ex Joshi et al. 2022)</taxon>
    </lineage>
</organism>
<reference evidence="2" key="1">
    <citation type="submission" date="2015-08" db="EMBL/GenBank/DDBJ databases">
        <title>Complete DNA Sequence of Pseudomonas syringae pv. actinidiae, the Causal Agent of Kiwifruit Canker Disease.</title>
        <authorList>
            <person name="Rikkerink E.H.A."/>
            <person name="Fineran P.C."/>
        </authorList>
    </citation>
    <scope>NUCLEOTIDE SEQUENCE</scope>
    <source>
        <strain evidence="2">DSM 13666</strain>
    </source>
</reference>
<dbReference type="RefSeq" id="WP_010897487.1">
    <property type="nucleotide sequence ID" value="NZ_CP040441.1"/>
</dbReference>
<feature type="signal peptide" evidence="1">
    <location>
        <begin position="1"/>
        <end position="24"/>
    </location>
</feature>
<comment type="caution">
    <text evidence="2">The sequence shown here is derived from an EMBL/GenBank/DDBJ whole genome shotgun (WGS) entry which is preliminary data.</text>
</comment>
<evidence type="ECO:0000313" key="2">
    <source>
        <dbReference type="EMBL" id="KOO39635.1"/>
    </source>
</evidence>
<feature type="chain" id="PRO_5044367175" evidence="1">
    <location>
        <begin position="25"/>
        <end position="76"/>
    </location>
</feature>